<evidence type="ECO:0000313" key="2">
    <source>
        <dbReference type="Proteomes" id="UP000004473"/>
    </source>
</evidence>
<comment type="caution">
    <text evidence="1">The sequence shown here is derived from an EMBL/GenBank/DDBJ whole genome shotgun (WGS) entry which is preliminary data.</text>
</comment>
<protein>
    <submittedName>
        <fullName evidence="1">Uncharacterized protein</fullName>
    </submittedName>
</protein>
<reference evidence="1 2" key="1">
    <citation type="submission" date="2012-04" db="EMBL/GenBank/DDBJ databases">
        <authorList>
            <person name="Harkins D.M."/>
            <person name="Madupu R."/>
            <person name="Durkin A.S."/>
            <person name="Torralba M."/>
            <person name="Methe B."/>
            <person name="Sutton G.G."/>
            <person name="Nelson K.E."/>
        </authorList>
    </citation>
    <scope>NUCLEOTIDE SEQUENCE [LARGE SCALE GENOMIC DNA]</scope>
    <source>
        <strain evidence="1 2">VK64</strain>
    </source>
</reference>
<dbReference type="PATRIC" id="fig|1095748.3.peg.2380"/>
<organism evidence="1 2">
    <name type="scientific">Neisseria sicca VK64</name>
    <dbReference type="NCBI Taxonomy" id="1095748"/>
    <lineage>
        <taxon>Bacteria</taxon>
        <taxon>Pseudomonadati</taxon>
        <taxon>Pseudomonadota</taxon>
        <taxon>Betaproteobacteria</taxon>
        <taxon>Neisseriales</taxon>
        <taxon>Neisseriaceae</taxon>
        <taxon>Neisseria</taxon>
    </lineage>
</organism>
<name>I2NGA1_NEISI</name>
<sequence length="54" mass="6263">MPSSNAVGNHGGLHNKIAVWHFSFGYMTKGRLKIQNRIFRRPLPYLNHLSRRTS</sequence>
<dbReference type="EMBL" id="AJMT01000186">
    <property type="protein sequence ID" value="EIG24862.1"/>
    <property type="molecule type" value="Genomic_DNA"/>
</dbReference>
<proteinExistence type="predicted"/>
<dbReference type="AlphaFoldDB" id="I2NGA1"/>
<gene>
    <name evidence="1" type="ORF">HMPREF1051_3010</name>
</gene>
<dbReference type="Proteomes" id="UP000004473">
    <property type="component" value="Unassembled WGS sequence"/>
</dbReference>
<evidence type="ECO:0000313" key="1">
    <source>
        <dbReference type="EMBL" id="EIG24862.1"/>
    </source>
</evidence>
<accession>I2NGA1</accession>